<organism evidence="1 2">
    <name type="scientific">Vibrio kanaloae</name>
    <dbReference type="NCBI Taxonomy" id="170673"/>
    <lineage>
        <taxon>Bacteria</taxon>
        <taxon>Pseudomonadati</taxon>
        <taxon>Pseudomonadota</taxon>
        <taxon>Gammaproteobacteria</taxon>
        <taxon>Vibrionales</taxon>
        <taxon>Vibrionaceae</taxon>
        <taxon>Vibrio</taxon>
    </lineage>
</organism>
<evidence type="ECO:0000313" key="2">
    <source>
        <dbReference type="Proteomes" id="UP000307574"/>
    </source>
</evidence>
<reference evidence="1 2" key="1">
    <citation type="submission" date="2019-04" db="EMBL/GenBank/DDBJ databases">
        <title>A reverse ecology approach based on a biological definition of microbial populations.</title>
        <authorList>
            <person name="Arevalo P."/>
            <person name="Vaninsberghe D."/>
            <person name="Elsherbini J."/>
            <person name="Gore J."/>
            <person name="Polz M."/>
        </authorList>
    </citation>
    <scope>NUCLEOTIDE SEQUENCE [LARGE SCALE GENOMIC DNA]</scope>
    <source>
        <strain evidence="1 2">10N.261.46.F4</strain>
    </source>
</reference>
<accession>A0A4U2D1A5</accession>
<dbReference type="AlphaFoldDB" id="A0A4U2D1A5"/>
<comment type="caution">
    <text evidence="1">The sequence shown here is derived from an EMBL/GenBank/DDBJ whole genome shotgun (WGS) entry which is preliminary data.</text>
</comment>
<dbReference type="EMBL" id="SYUV01000072">
    <property type="protein sequence ID" value="TKF27749.1"/>
    <property type="molecule type" value="Genomic_DNA"/>
</dbReference>
<sequence>MNKISSNRISYLFFLYLEVGCKNEKLFKISTTVLFLVKLLRGSSRFVTIRIDSNEKGALLTRNNAPLKD</sequence>
<name>A0A4U2D1A5_9VIBR</name>
<gene>
    <name evidence="1" type="ORF">FCV50_19225</name>
</gene>
<evidence type="ECO:0000313" key="1">
    <source>
        <dbReference type="EMBL" id="TKF27749.1"/>
    </source>
</evidence>
<proteinExistence type="predicted"/>
<protein>
    <submittedName>
        <fullName evidence="1">Uncharacterized protein</fullName>
    </submittedName>
</protein>
<dbReference type="Proteomes" id="UP000307574">
    <property type="component" value="Unassembled WGS sequence"/>
</dbReference>